<evidence type="ECO:0000256" key="2">
    <source>
        <dbReference type="ARBA" id="ARBA00022801"/>
    </source>
</evidence>
<name>W3X398_PESFW</name>
<dbReference type="GeneID" id="19274487"/>
<dbReference type="Gene3D" id="2.120.10.30">
    <property type="entry name" value="TolB, C-terminal domain"/>
    <property type="match status" value="1"/>
</dbReference>
<dbReference type="SUPFAM" id="SSF82171">
    <property type="entry name" value="DPP6 N-terminal domain-like"/>
    <property type="match status" value="1"/>
</dbReference>
<dbReference type="HOGENOM" id="CLU_017120_0_0_1"/>
<dbReference type="SUPFAM" id="SSF53474">
    <property type="entry name" value="alpha/beta-Hydrolases"/>
    <property type="match status" value="1"/>
</dbReference>
<dbReference type="Pfam" id="PF00326">
    <property type="entry name" value="Peptidase_S9"/>
    <property type="match status" value="1"/>
</dbReference>
<dbReference type="KEGG" id="pfy:PFICI_09474"/>
<dbReference type="InterPro" id="IPR011042">
    <property type="entry name" value="6-blade_b-propeller_TolB-like"/>
</dbReference>
<keyword evidence="2" id="KW-0378">Hydrolase</keyword>
<dbReference type="InterPro" id="IPR029058">
    <property type="entry name" value="AB_hydrolase_fold"/>
</dbReference>
<dbReference type="Gene3D" id="3.40.50.1820">
    <property type="entry name" value="alpha/beta hydrolase"/>
    <property type="match status" value="1"/>
</dbReference>
<dbReference type="OMA" id="WAYPREY"/>
<dbReference type="AlphaFoldDB" id="W3X398"/>
<dbReference type="InterPro" id="IPR001375">
    <property type="entry name" value="Peptidase_S9_cat"/>
</dbReference>
<evidence type="ECO:0000256" key="1">
    <source>
        <dbReference type="ARBA" id="ARBA00010040"/>
    </source>
</evidence>
<proteinExistence type="inferred from homology"/>
<comment type="similarity">
    <text evidence="1">Belongs to the peptidase S9C family.</text>
</comment>
<dbReference type="RefSeq" id="XP_007836246.1">
    <property type="nucleotide sequence ID" value="XM_007838055.1"/>
</dbReference>
<dbReference type="Proteomes" id="UP000030651">
    <property type="component" value="Unassembled WGS sequence"/>
</dbReference>
<dbReference type="OrthoDB" id="43744at2759"/>
<dbReference type="InParanoid" id="W3X398"/>
<dbReference type="eggNOG" id="KOG2100">
    <property type="taxonomic scope" value="Eukaryota"/>
</dbReference>
<dbReference type="GO" id="GO:0004252">
    <property type="term" value="F:serine-type endopeptidase activity"/>
    <property type="evidence" value="ECO:0007669"/>
    <property type="project" value="TreeGrafter"/>
</dbReference>
<feature type="domain" description="Peptidase S9 prolyl oligopeptidase catalytic" evidence="4">
    <location>
        <begin position="645"/>
        <end position="804"/>
    </location>
</feature>
<reference evidence="6" key="1">
    <citation type="journal article" date="2015" name="BMC Genomics">
        <title>Genomic and transcriptomic analysis of the endophytic fungus Pestalotiopsis fici reveals its lifestyle and high potential for synthesis of natural products.</title>
        <authorList>
            <person name="Wang X."/>
            <person name="Zhang X."/>
            <person name="Liu L."/>
            <person name="Xiang M."/>
            <person name="Wang W."/>
            <person name="Sun X."/>
            <person name="Che Y."/>
            <person name="Guo L."/>
            <person name="Liu G."/>
            <person name="Guo L."/>
            <person name="Wang C."/>
            <person name="Yin W.B."/>
            <person name="Stadler M."/>
            <person name="Zhang X."/>
            <person name="Liu X."/>
        </authorList>
    </citation>
    <scope>NUCLEOTIDE SEQUENCE [LARGE SCALE GENOMIC DNA]</scope>
    <source>
        <strain evidence="6">W106-1 / CGMCC3.15140</strain>
    </source>
</reference>
<accession>W3X398</accession>
<dbReference type="EMBL" id="KI912114">
    <property type="protein sequence ID" value="ETS79621.1"/>
    <property type="molecule type" value="Genomic_DNA"/>
</dbReference>
<protein>
    <recommendedName>
        <fullName evidence="3">Dipeptidyl-peptidase V</fullName>
    </recommendedName>
</protein>
<dbReference type="GO" id="GO:0006508">
    <property type="term" value="P:proteolysis"/>
    <property type="evidence" value="ECO:0007669"/>
    <property type="project" value="InterPro"/>
</dbReference>
<keyword evidence="6" id="KW-1185">Reference proteome</keyword>
<sequence>MSSNGNPTSGYAQPPKDILDVMQAPSPAVPVLSPTIDRMIMVQWEKHPPIERLAAPFLRLAGVRVEPHNHSRRDNVRGSGFAPSAYRYDLVQIPHGKRTRIELPFDNARLGSPIWSADGRFFAFRHITDEAVELWIGDGQTGVVKQVQNVRLNPMLGDTLQWMPDQKTLLVKLVPANLGAPPSTPVTLSGPDILEANGEKGQSSTYETRDTLKNAHDEDLFDYYAAAQLALVDASTLETRHVGEVDRFLSLDPSTDGKYLLVQTIQRPYSHITTHVRFPRNIEIWSNLEGQSVSKQTIASLPLAERVPIKGVRTGPRLFSWRANAPATLVWAEALDGGDFGVSVPARDKIMLLEAPFDAAPKEVTRTEYRFEHIRWGERSDMAILSEYDINKKWNRSYIFNIDEPENRRLLWDFSMQERYDHPGTPVYRKLPNGARVMRQEGDSIYLSGNGSSPDGDRPFLDRLDLKSLETERLFRSSKSCYEYFVDFDKSDTNTFLTRRESPDDPPNIFRRSLSGRIDAAEREATWDSDSVAITHDVDPTPAVRQIKKRLVKFKREDGLELSFKLYTPPGYQEGTRLPAILYAYPRDYAGASTAGQIVGSLKQFTSLAKYSYLLLAGYAVIDRVSFPIIGDPKKAYDTYLEQLVANAQAAVDEAVRLGVVDRDRIGVTGHSHGALMTANLVAHSALFRAGVATSGSYNKTFTPFGFQSERRSLWEAHDVYYKVSPFLAADKIKAPLLLMHGADDANPGTKLFQSEMLYAAIRGNGGVSRLVVLPHEPHAYSAQETNEHVVHEMLTWFDKYVKNRADPPLSGDGNEKAAL</sequence>
<evidence type="ECO:0000313" key="6">
    <source>
        <dbReference type="Proteomes" id="UP000030651"/>
    </source>
</evidence>
<gene>
    <name evidence="5" type="ORF">PFICI_09474</name>
</gene>
<dbReference type="PANTHER" id="PTHR42776:SF28">
    <property type="entry name" value="GLUTAMYL ENDOPEPTIDASE, CHLOROPLASTIC-RELATED"/>
    <property type="match status" value="1"/>
</dbReference>
<evidence type="ECO:0000313" key="5">
    <source>
        <dbReference type="EMBL" id="ETS79621.1"/>
    </source>
</evidence>
<dbReference type="PANTHER" id="PTHR42776">
    <property type="entry name" value="SERINE PEPTIDASE S9 FAMILY MEMBER"/>
    <property type="match status" value="1"/>
</dbReference>
<evidence type="ECO:0000259" key="4">
    <source>
        <dbReference type="Pfam" id="PF00326"/>
    </source>
</evidence>
<organism evidence="5 6">
    <name type="scientific">Pestalotiopsis fici (strain W106-1 / CGMCC3.15140)</name>
    <dbReference type="NCBI Taxonomy" id="1229662"/>
    <lineage>
        <taxon>Eukaryota</taxon>
        <taxon>Fungi</taxon>
        <taxon>Dikarya</taxon>
        <taxon>Ascomycota</taxon>
        <taxon>Pezizomycotina</taxon>
        <taxon>Sordariomycetes</taxon>
        <taxon>Xylariomycetidae</taxon>
        <taxon>Amphisphaeriales</taxon>
        <taxon>Sporocadaceae</taxon>
        <taxon>Pestalotiopsis</taxon>
    </lineage>
</organism>
<evidence type="ECO:0000256" key="3">
    <source>
        <dbReference type="ARBA" id="ARBA00032829"/>
    </source>
</evidence>